<organism evidence="1 2">
    <name type="scientific">Artemisia annua</name>
    <name type="common">Sweet wormwood</name>
    <dbReference type="NCBI Taxonomy" id="35608"/>
    <lineage>
        <taxon>Eukaryota</taxon>
        <taxon>Viridiplantae</taxon>
        <taxon>Streptophyta</taxon>
        <taxon>Embryophyta</taxon>
        <taxon>Tracheophyta</taxon>
        <taxon>Spermatophyta</taxon>
        <taxon>Magnoliopsida</taxon>
        <taxon>eudicotyledons</taxon>
        <taxon>Gunneridae</taxon>
        <taxon>Pentapetalae</taxon>
        <taxon>asterids</taxon>
        <taxon>campanulids</taxon>
        <taxon>Asterales</taxon>
        <taxon>Asteraceae</taxon>
        <taxon>Asteroideae</taxon>
        <taxon>Anthemideae</taxon>
        <taxon>Artemisiinae</taxon>
        <taxon>Artemisia</taxon>
    </lineage>
</organism>
<dbReference type="Proteomes" id="UP000245207">
    <property type="component" value="Unassembled WGS sequence"/>
</dbReference>
<sequence length="95" mass="10581">MDEPTSGLDLRAAAIVMRTVRNTVNTGVTRIKDVQNPATCMLEVSSPMVEAQLGVDFAMIYATSELFRRNQELIKELRTPAPGSQDLYFLYSGRL</sequence>
<name>A0A2U1NF03_ARTAN</name>
<proteinExistence type="predicted"/>
<dbReference type="PANTHER" id="PTHR48040">
    <property type="entry name" value="PLEIOTROPIC DRUG RESISTANCE PROTEIN 1-LIKE ISOFORM X1"/>
    <property type="match status" value="1"/>
</dbReference>
<evidence type="ECO:0000313" key="2">
    <source>
        <dbReference type="Proteomes" id="UP000245207"/>
    </source>
</evidence>
<dbReference type="PANTHER" id="PTHR48040:SF60">
    <property type="entry name" value="ABC TRANSPORTER DOMAIN-CONTAINING PROTEIN"/>
    <property type="match status" value="1"/>
</dbReference>
<gene>
    <name evidence="1" type="ORF">CTI12_AA149340</name>
</gene>
<comment type="caution">
    <text evidence="1">The sequence shown here is derived from an EMBL/GenBank/DDBJ whole genome shotgun (WGS) entry which is preliminary data.</text>
</comment>
<dbReference type="AlphaFoldDB" id="A0A2U1NF03"/>
<reference evidence="1 2" key="1">
    <citation type="journal article" date="2018" name="Mol. Plant">
        <title>The genome of Artemisia annua provides insight into the evolution of Asteraceae family and artemisinin biosynthesis.</title>
        <authorList>
            <person name="Shen Q."/>
            <person name="Zhang L."/>
            <person name="Liao Z."/>
            <person name="Wang S."/>
            <person name="Yan T."/>
            <person name="Shi P."/>
            <person name="Liu M."/>
            <person name="Fu X."/>
            <person name="Pan Q."/>
            <person name="Wang Y."/>
            <person name="Lv Z."/>
            <person name="Lu X."/>
            <person name="Zhang F."/>
            <person name="Jiang W."/>
            <person name="Ma Y."/>
            <person name="Chen M."/>
            <person name="Hao X."/>
            <person name="Li L."/>
            <person name="Tang Y."/>
            <person name="Lv G."/>
            <person name="Zhou Y."/>
            <person name="Sun X."/>
            <person name="Brodelius P.E."/>
            <person name="Rose J.K.C."/>
            <person name="Tang K."/>
        </authorList>
    </citation>
    <scope>NUCLEOTIDE SEQUENCE [LARGE SCALE GENOMIC DNA]</scope>
    <source>
        <strain evidence="2">cv. Huhao1</strain>
        <tissue evidence="1">Leaf</tissue>
    </source>
</reference>
<protein>
    <submittedName>
        <fullName evidence="1">Uncharacterized protein</fullName>
    </submittedName>
</protein>
<keyword evidence="2" id="KW-1185">Reference proteome</keyword>
<dbReference type="OrthoDB" id="66620at2759"/>
<evidence type="ECO:0000313" key="1">
    <source>
        <dbReference type="EMBL" id="PWA72058.1"/>
    </source>
</evidence>
<dbReference type="EMBL" id="PKPP01002972">
    <property type="protein sequence ID" value="PWA72058.1"/>
    <property type="molecule type" value="Genomic_DNA"/>
</dbReference>
<dbReference type="STRING" id="35608.A0A2U1NF03"/>
<accession>A0A2U1NF03</accession>